<dbReference type="HOGENOM" id="CLU_961905_0_0_9"/>
<evidence type="ECO:0000313" key="1">
    <source>
        <dbReference type="EMBL" id="AAW31037.1"/>
    </source>
</evidence>
<protein>
    <submittedName>
        <fullName evidence="1">Uncharacterized protein</fullName>
    </submittedName>
</protein>
<name>Q5LK68_BACHK</name>
<geneLocation type="plasmid" evidence="1 2">
    <name>pBT9727</name>
</geneLocation>
<dbReference type="AlphaFoldDB" id="Q5LK68"/>
<dbReference type="Proteomes" id="UP000001301">
    <property type="component" value="Plasmid pBT9727"/>
</dbReference>
<keyword evidence="1" id="KW-0614">Plasmid</keyword>
<gene>
    <name evidence="1" type="ordered locus">pBT9727_0067</name>
</gene>
<proteinExistence type="predicted"/>
<dbReference type="RefSeq" id="WP_000401886.1">
    <property type="nucleotide sequence ID" value="NC_006578.1"/>
</dbReference>
<dbReference type="EMBL" id="CP000047">
    <property type="protein sequence ID" value="AAW31037.1"/>
    <property type="molecule type" value="Genomic_DNA"/>
</dbReference>
<accession>Q5LK68</accession>
<organism evidence="1 2">
    <name type="scientific">Bacillus thuringiensis subsp. konkukian (strain 97-27)</name>
    <dbReference type="NCBI Taxonomy" id="281309"/>
    <lineage>
        <taxon>Bacteria</taxon>
        <taxon>Bacillati</taxon>
        <taxon>Bacillota</taxon>
        <taxon>Bacilli</taxon>
        <taxon>Bacillales</taxon>
        <taxon>Bacillaceae</taxon>
        <taxon>Bacillus</taxon>
        <taxon>Bacillus cereus group</taxon>
    </lineage>
</organism>
<reference evidence="1 2" key="1">
    <citation type="journal article" date="2006" name="J. Bacteriol.">
        <title>Pathogenomic sequence analysis of Bacillus cereus and Bacillus thuringiensis isolates closely related to Bacillus anthracis.</title>
        <authorList>
            <person name="Han C.S."/>
            <person name="Xie G."/>
            <person name="Challacombe J.F."/>
            <person name="Altherr M.R."/>
            <person name="Bhotika S.S."/>
            <person name="Brown N."/>
            <person name="Bruce D."/>
            <person name="Campbell C.S."/>
            <person name="Campbell M.L."/>
            <person name="Chen J."/>
            <person name="Chertkov O."/>
            <person name="Cleland C."/>
            <person name="Dimitrijevic M."/>
            <person name="Doggett N.A."/>
            <person name="Fawcett J.J."/>
            <person name="Glavina T."/>
            <person name="Goodwin L.A."/>
            <person name="Green L.D."/>
            <person name="Hill K.K."/>
            <person name="Hitchcock P."/>
            <person name="Jackson P.J."/>
            <person name="Keim P."/>
            <person name="Kewalramani A.R."/>
            <person name="Longmire J."/>
            <person name="Lucas S."/>
            <person name="Malfatti S."/>
            <person name="McMurry K."/>
            <person name="Meincke L.J."/>
            <person name="Misra M."/>
            <person name="Moseman B.L."/>
            <person name="Mundt M."/>
            <person name="Munk A.C."/>
            <person name="Okinaka R.T."/>
            <person name="Parson-Quintana B."/>
            <person name="Reilly L.P."/>
            <person name="Richardson P."/>
            <person name="Robinson D.L."/>
            <person name="Rubin E."/>
            <person name="Saunders E."/>
            <person name="Tapia R."/>
            <person name="Tesmer J.G."/>
            <person name="Thayer N."/>
            <person name="Thompson L.S."/>
            <person name="Tice H."/>
            <person name="Ticknor L.O."/>
            <person name="Wills P.L."/>
            <person name="Brettin T.S."/>
            <person name="Gilna P."/>
        </authorList>
    </citation>
    <scope>NUCLEOTIDE SEQUENCE [LARGE SCALE GENOMIC DNA]</scope>
    <source>
        <strain evidence="1 2">97-27</strain>
        <plasmid evidence="2">pBT9727</plasmid>
    </source>
</reference>
<sequence>MEIDWTIILSIGGAFGAASTAQYVSHHLTGKREDRKYKKEKYQKFYSPLVFKIIKYIEAEGSKISEINRSLNPDPDLIFASIIASVEENIQYANSDFIRIYEETKTLEMILNSDDDDNERRDFIDFRKFDSYLNAFEQFLTDYLIISKDLRVLSSKLEGEVKQSIAIIKLYKLFYKYCFWDIAKILFAFGKFIVHPVNTSNIDIFIKNIDDVEEITDSNFKPYEQTGDKIHNDCFDELFVLLQKITEIRPNVFNGTKYSIKAALEGDIIFMNWRMGTRINMSRIEDFNI</sequence>
<evidence type="ECO:0000313" key="2">
    <source>
        <dbReference type="Proteomes" id="UP000001301"/>
    </source>
</evidence>
<dbReference type="PATRIC" id="fig|281309.8.peg.5564"/>
<dbReference type="KEGG" id="btk:pBT9727_0067"/>